<reference evidence="1 2" key="1">
    <citation type="submission" date="2016-11" db="EMBL/GenBank/DDBJ databases">
        <authorList>
            <person name="Jaros S."/>
            <person name="Januszkiewicz K."/>
            <person name="Wedrychowicz H."/>
        </authorList>
    </citation>
    <scope>NUCLEOTIDE SEQUENCE [LARGE SCALE GENOMIC DNA]</scope>
    <source>
        <strain evidence="1 2">DSM 5091</strain>
    </source>
</reference>
<name>A0A1M6EB70_MALRU</name>
<dbReference type="OrthoDB" id="47460at2"/>
<dbReference type="STRING" id="1122189.SAMN02745165_01012"/>
<dbReference type="InterPro" id="IPR038062">
    <property type="entry name" value="ScdA-like_N_sf"/>
</dbReference>
<dbReference type="AlphaFoldDB" id="A0A1M6EB70"/>
<evidence type="ECO:0008006" key="3">
    <source>
        <dbReference type="Google" id="ProtNLM"/>
    </source>
</evidence>
<organism evidence="1 2">
    <name type="scientific">Malonomonas rubra DSM 5091</name>
    <dbReference type="NCBI Taxonomy" id="1122189"/>
    <lineage>
        <taxon>Bacteria</taxon>
        <taxon>Pseudomonadati</taxon>
        <taxon>Thermodesulfobacteriota</taxon>
        <taxon>Desulfuromonadia</taxon>
        <taxon>Desulfuromonadales</taxon>
        <taxon>Geopsychrobacteraceae</taxon>
        <taxon>Malonomonas</taxon>
    </lineage>
</organism>
<gene>
    <name evidence="1" type="ORF">SAMN02745165_01012</name>
</gene>
<sequence length="69" mass="8003">MTQTQITRTTKIEKLIEIKEDAVAFLFEHNIRCIRCGEPIWDTIEEAARKKDYNEAEIDALIVALNELP</sequence>
<protein>
    <recommendedName>
        <fullName evidence="3">Hybrid cluster protein-associated redox disulfide domain-containing protein</fullName>
    </recommendedName>
</protein>
<dbReference type="SUPFAM" id="SSF140683">
    <property type="entry name" value="SP0561-like"/>
    <property type="match status" value="1"/>
</dbReference>
<proteinExistence type="predicted"/>
<dbReference type="Proteomes" id="UP000184171">
    <property type="component" value="Unassembled WGS sequence"/>
</dbReference>
<accession>A0A1M6EB70</accession>
<dbReference type="Gene3D" id="1.10.3910.10">
    <property type="entry name" value="SP0561-like"/>
    <property type="match status" value="1"/>
</dbReference>
<dbReference type="RefSeq" id="WP_072906189.1">
    <property type="nucleotide sequence ID" value="NZ_FQZT01000002.1"/>
</dbReference>
<evidence type="ECO:0000313" key="2">
    <source>
        <dbReference type="Proteomes" id="UP000184171"/>
    </source>
</evidence>
<dbReference type="EMBL" id="FQZT01000002">
    <property type="protein sequence ID" value="SHI82746.1"/>
    <property type="molecule type" value="Genomic_DNA"/>
</dbReference>
<keyword evidence="2" id="KW-1185">Reference proteome</keyword>
<evidence type="ECO:0000313" key="1">
    <source>
        <dbReference type="EMBL" id="SHI82746.1"/>
    </source>
</evidence>